<sequence>MSAVQAHATRDSDRQPNIQPRHDPHSKSTENTAKMNLLDLPAEIIRLILYTMDPDSFYNCLLTNKLFLHHARCSRALVKSHLKRIPGLDPIPNYGYDAEKSPRQGSDEPSLPPLLRRFGKAATKHLRHGASRMVDVLSWKYPGALNVDRKNSIISRKWWDDELAEYHQAPCQATQSPEASAAFIQVNKADASVFVYHMSRNPASPSCTQEPRLKYVISNGYILDQLSQQLPEGKTLPKVEVIKAVPFYDASAPVPAFLRPDQDSHGDCEGCRQGLGVMYRFKPFDEEAKEDAQLAVLIFNICPRFGAVFRKMFGPFSHGPSLQVVDMAIKYPEIAIAYEHIEGCSHKVVSLLEAPNPPEEAARDPEGNYWEFPFPRWVLPLTVRPHSGSDHHYAERRDVTLPDTVEPFRKPSIGRVIATHHHHQIKDAELNDGESTCVNTVCLAPTLCDPPF</sequence>
<dbReference type="SUPFAM" id="SSF81383">
    <property type="entry name" value="F-box domain"/>
    <property type="match status" value="1"/>
</dbReference>
<name>A0A6A6V4L9_9PLEO</name>
<dbReference type="AlphaFoldDB" id="A0A6A6V4L9"/>
<gene>
    <name evidence="2" type="ORF">M011DRAFT_138246</name>
</gene>
<dbReference type="EMBL" id="MU006582">
    <property type="protein sequence ID" value="KAF2745508.1"/>
    <property type="molecule type" value="Genomic_DNA"/>
</dbReference>
<evidence type="ECO:0008006" key="4">
    <source>
        <dbReference type="Google" id="ProtNLM"/>
    </source>
</evidence>
<organism evidence="2 3">
    <name type="scientific">Sporormia fimetaria CBS 119925</name>
    <dbReference type="NCBI Taxonomy" id="1340428"/>
    <lineage>
        <taxon>Eukaryota</taxon>
        <taxon>Fungi</taxon>
        <taxon>Dikarya</taxon>
        <taxon>Ascomycota</taxon>
        <taxon>Pezizomycotina</taxon>
        <taxon>Dothideomycetes</taxon>
        <taxon>Pleosporomycetidae</taxon>
        <taxon>Pleosporales</taxon>
        <taxon>Sporormiaceae</taxon>
        <taxon>Sporormia</taxon>
    </lineage>
</organism>
<feature type="region of interest" description="Disordered" evidence="1">
    <location>
        <begin position="1"/>
        <end position="33"/>
    </location>
</feature>
<dbReference type="OrthoDB" id="6058203at2759"/>
<protein>
    <recommendedName>
        <fullName evidence="4">F-box domain-containing protein</fullName>
    </recommendedName>
</protein>
<evidence type="ECO:0000313" key="3">
    <source>
        <dbReference type="Proteomes" id="UP000799440"/>
    </source>
</evidence>
<accession>A0A6A6V4L9</accession>
<reference evidence="2" key="1">
    <citation type="journal article" date="2020" name="Stud. Mycol.">
        <title>101 Dothideomycetes genomes: a test case for predicting lifestyles and emergence of pathogens.</title>
        <authorList>
            <person name="Haridas S."/>
            <person name="Albert R."/>
            <person name="Binder M."/>
            <person name="Bloem J."/>
            <person name="Labutti K."/>
            <person name="Salamov A."/>
            <person name="Andreopoulos B."/>
            <person name="Baker S."/>
            <person name="Barry K."/>
            <person name="Bills G."/>
            <person name="Bluhm B."/>
            <person name="Cannon C."/>
            <person name="Castanera R."/>
            <person name="Culley D."/>
            <person name="Daum C."/>
            <person name="Ezra D."/>
            <person name="Gonzalez J."/>
            <person name="Henrissat B."/>
            <person name="Kuo A."/>
            <person name="Liang C."/>
            <person name="Lipzen A."/>
            <person name="Lutzoni F."/>
            <person name="Magnuson J."/>
            <person name="Mondo S."/>
            <person name="Nolan M."/>
            <person name="Ohm R."/>
            <person name="Pangilinan J."/>
            <person name="Park H.-J."/>
            <person name="Ramirez L."/>
            <person name="Alfaro M."/>
            <person name="Sun H."/>
            <person name="Tritt A."/>
            <person name="Yoshinaga Y."/>
            <person name="Zwiers L.-H."/>
            <person name="Turgeon B."/>
            <person name="Goodwin S."/>
            <person name="Spatafora J."/>
            <person name="Crous P."/>
            <person name="Grigoriev I."/>
        </authorList>
    </citation>
    <scope>NUCLEOTIDE SEQUENCE</scope>
    <source>
        <strain evidence="2">CBS 119925</strain>
    </source>
</reference>
<dbReference type="InterPro" id="IPR036047">
    <property type="entry name" value="F-box-like_dom_sf"/>
</dbReference>
<keyword evidence="3" id="KW-1185">Reference proteome</keyword>
<evidence type="ECO:0000313" key="2">
    <source>
        <dbReference type="EMBL" id="KAF2745508.1"/>
    </source>
</evidence>
<feature type="compositionally biased region" description="Basic and acidic residues" evidence="1">
    <location>
        <begin position="8"/>
        <end position="28"/>
    </location>
</feature>
<proteinExistence type="predicted"/>
<evidence type="ECO:0000256" key="1">
    <source>
        <dbReference type="SAM" id="MobiDB-lite"/>
    </source>
</evidence>
<dbReference type="Proteomes" id="UP000799440">
    <property type="component" value="Unassembled WGS sequence"/>
</dbReference>